<evidence type="ECO:0000313" key="2">
    <source>
        <dbReference type="EMBL" id="KIC94341.1"/>
    </source>
</evidence>
<sequence length="181" mass="20360">MKILVVYSTTEGQTRKVSEFIADTLKESGHEVTVSNAAEQPPTPLQFDAIIAGGSIHINHYQSAVTTYIRHNVDALNKMPAAFFSVCMAAASKNEKEHRDAERITAEYLQRMGWKPMITAQVAGALKYTQYGFFKRLVMKYIARKEGGSTDTSHDHEYTDWNAVRQFVIRFAEKANATISH</sequence>
<dbReference type="STRING" id="1349421.OI18_12010"/>
<dbReference type="GO" id="GO:0010181">
    <property type="term" value="F:FMN binding"/>
    <property type="evidence" value="ECO:0007669"/>
    <property type="project" value="TreeGrafter"/>
</dbReference>
<protein>
    <recommendedName>
        <fullName evidence="1">Flavodoxin domain-containing protein</fullName>
    </recommendedName>
</protein>
<dbReference type="GO" id="GO:0070819">
    <property type="term" value="F:menaquinone-dependent protoporphyrinogen oxidase activity"/>
    <property type="evidence" value="ECO:0007669"/>
    <property type="project" value="TreeGrafter"/>
</dbReference>
<dbReference type="PANTHER" id="PTHR38030">
    <property type="entry name" value="PROTOPORPHYRINOGEN IX DEHYDROGENASE [MENAQUINONE]"/>
    <property type="match status" value="1"/>
</dbReference>
<accession>A0A0C1L3Z9</accession>
<dbReference type="SUPFAM" id="SSF52218">
    <property type="entry name" value="Flavoproteins"/>
    <property type="match status" value="1"/>
</dbReference>
<dbReference type="EMBL" id="JSVC01000013">
    <property type="protein sequence ID" value="KIC94341.1"/>
    <property type="molecule type" value="Genomic_DNA"/>
</dbReference>
<dbReference type="GO" id="GO:0006783">
    <property type="term" value="P:heme biosynthetic process"/>
    <property type="evidence" value="ECO:0007669"/>
    <property type="project" value="TreeGrafter"/>
</dbReference>
<evidence type="ECO:0000313" key="3">
    <source>
        <dbReference type="Proteomes" id="UP000031408"/>
    </source>
</evidence>
<dbReference type="InterPro" id="IPR029039">
    <property type="entry name" value="Flavoprotein-like_sf"/>
</dbReference>
<dbReference type="PANTHER" id="PTHR38030:SF2">
    <property type="entry name" value="PROTOPORPHYRINOGEN IX DEHYDROGENASE [QUINONE]"/>
    <property type="match status" value="1"/>
</dbReference>
<feature type="domain" description="Flavodoxin" evidence="1">
    <location>
        <begin position="4"/>
        <end position="153"/>
    </location>
</feature>
<dbReference type="NCBIfam" id="NF008316">
    <property type="entry name" value="PRK11104.1"/>
    <property type="match status" value="1"/>
</dbReference>
<evidence type="ECO:0000259" key="1">
    <source>
        <dbReference type="Pfam" id="PF12724"/>
    </source>
</evidence>
<dbReference type="RefSeq" id="WP_039140102.1">
    <property type="nucleotide sequence ID" value="NZ_JSVC01000013.1"/>
</dbReference>
<dbReference type="OrthoDB" id="9795729at2"/>
<comment type="caution">
    <text evidence="2">The sequence shown here is derived from an EMBL/GenBank/DDBJ whole genome shotgun (WGS) entry which is preliminary data.</text>
</comment>
<name>A0A0C1L3Z9_9BACT</name>
<dbReference type="AlphaFoldDB" id="A0A0C1L3Z9"/>
<dbReference type="Proteomes" id="UP000031408">
    <property type="component" value="Unassembled WGS sequence"/>
</dbReference>
<dbReference type="Pfam" id="PF12724">
    <property type="entry name" value="Flavodoxin_5"/>
    <property type="match status" value="1"/>
</dbReference>
<organism evidence="2 3">
    <name type="scientific">Flavihumibacter solisilvae</name>
    <dbReference type="NCBI Taxonomy" id="1349421"/>
    <lineage>
        <taxon>Bacteria</taxon>
        <taxon>Pseudomonadati</taxon>
        <taxon>Bacteroidota</taxon>
        <taxon>Chitinophagia</taxon>
        <taxon>Chitinophagales</taxon>
        <taxon>Chitinophagaceae</taxon>
        <taxon>Flavihumibacter</taxon>
    </lineage>
</organism>
<dbReference type="InterPro" id="IPR026816">
    <property type="entry name" value="Flavodoxin_dom"/>
</dbReference>
<dbReference type="InterPro" id="IPR052200">
    <property type="entry name" value="Protoporphyrinogen_IX_DH"/>
</dbReference>
<reference evidence="2 3" key="1">
    <citation type="submission" date="2014-11" db="EMBL/GenBank/DDBJ databases">
        <title>Genome sequence of Flavihumibacter solisilvae 3-3.</title>
        <authorList>
            <person name="Zhou G."/>
            <person name="Li M."/>
            <person name="Wang G."/>
        </authorList>
    </citation>
    <scope>NUCLEOTIDE SEQUENCE [LARGE SCALE GENOMIC DNA]</scope>
    <source>
        <strain evidence="2 3">3-3</strain>
    </source>
</reference>
<keyword evidence="3" id="KW-1185">Reference proteome</keyword>
<proteinExistence type="predicted"/>
<gene>
    <name evidence="2" type="ORF">OI18_12010</name>
</gene>
<dbReference type="Gene3D" id="3.40.50.360">
    <property type="match status" value="1"/>
</dbReference>